<evidence type="ECO:0000256" key="4">
    <source>
        <dbReference type="PROSITE-ProRule" id="PRU10137"/>
    </source>
</evidence>
<organism evidence="6 7">
    <name type="scientific">Sulfitobacter porphyrae</name>
    <dbReference type="NCBI Taxonomy" id="1246864"/>
    <lineage>
        <taxon>Bacteria</taxon>
        <taxon>Pseudomonadati</taxon>
        <taxon>Pseudomonadota</taxon>
        <taxon>Alphaproteobacteria</taxon>
        <taxon>Rhodobacterales</taxon>
        <taxon>Roseobacteraceae</taxon>
        <taxon>Sulfitobacter</taxon>
    </lineage>
</organism>
<dbReference type="InterPro" id="IPR006119">
    <property type="entry name" value="Resolv_N"/>
</dbReference>
<evidence type="ECO:0000259" key="5">
    <source>
        <dbReference type="PROSITE" id="PS51736"/>
    </source>
</evidence>
<accession>A0ABW2BAN9</accession>
<dbReference type="InterPro" id="IPR036162">
    <property type="entry name" value="Resolvase-like_N_sf"/>
</dbReference>
<sequence length="304" mass="34223">MPLIGYARVSTEDQTLLPQSEALQTAGCVEIFEEHASGGNRARPVLARLLERISKGDTLVVVRIDRLARSLSHLLEVIERLEAKGAFFRSIQDPIDTGSPQGKFTLQVLGAAAEFERALIRERTKAGLASARTKGRVGGNPGLRARDPAALRKVRLARQDGYMERLNETAQDWVPHVRRLRPDLAWEDVVRIINGPLPEARRWTQNRLLRAVKAYVRDGFLPTEVLARAGRRETDDRLPAIIAGIKGADPDITLQAICERLESMRERTPRGRTRWQPSSVKMLLERAERLGLMPYDRAKIRCSF</sequence>
<evidence type="ECO:0000313" key="7">
    <source>
        <dbReference type="Proteomes" id="UP001596353"/>
    </source>
</evidence>
<dbReference type="PROSITE" id="PS00397">
    <property type="entry name" value="RECOMBINASES_1"/>
    <property type="match status" value="1"/>
</dbReference>
<feature type="active site" description="O-(5'-phospho-DNA)-serine intermediate" evidence="4">
    <location>
        <position position="10"/>
    </location>
</feature>
<dbReference type="PANTHER" id="PTHR30461">
    <property type="entry name" value="DNA-INVERTASE FROM LAMBDOID PROPHAGE"/>
    <property type="match status" value="1"/>
</dbReference>
<dbReference type="Pfam" id="PF00239">
    <property type="entry name" value="Resolvase"/>
    <property type="match status" value="1"/>
</dbReference>
<protein>
    <submittedName>
        <fullName evidence="6">Recombinase family protein</fullName>
    </submittedName>
</protein>
<dbReference type="EMBL" id="JBHSWG010000006">
    <property type="protein sequence ID" value="MFC6762799.1"/>
    <property type="molecule type" value="Genomic_DNA"/>
</dbReference>
<reference evidence="7" key="1">
    <citation type="journal article" date="2019" name="Int. J. Syst. Evol. Microbiol.">
        <title>The Global Catalogue of Microorganisms (GCM) 10K type strain sequencing project: providing services to taxonomists for standard genome sequencing and annotation.</title>
        <authorList>
            <consortium name="The Broad Institute Genomics Platform"/>
            <consortium name="The Broad Institute Genome Sequencing Center for Infectious Disease"/>
            <person name="Wu L."/>
            <person name="Ma J."/>
        </authorList>
    </citation>
    <scope>NUCLEOTIDE SEQUENCE [LARGE SCALE GENOMIC DNA]</scope>
    <source>
        <strain evidence="7">CCUG 66188</strain>
    </source>
</reference>
<evidence type="ECO:0000256" key="1">
    <source>
        <dbReference type="ARBA" id="ARBA00022908"/>
    </source>
</evidence>
<dbReference type="SMART" id="SM00857">
    <property type="entry name" value="Resolvase"/>
    <property type="match status" value="1"/>
</dbReference>
<dbReference type="PANTHER" id="PTHR30461:SF2">
    <property type="entry name" value="SERINE RECOMBINASE PINE-RELATED"/>
    <property type="match status" value="1"/>
</dbReference>
<evidence type="ECO:0000313" key="6">
    <source>
        <dbReference type="EMBL" id="MFC6762799.1"/>
    </source>
</evidence>
<keyword evidence="3" id="KW-0233">DNA recombination</keyword>
<dbReference type="CDD" id="cd03768">
    <property type="entry name" value="SR_ResInv"/>
    <property type="match status" value="1"/>
</dbReference>
<evidence type="ECO:0000256" key="2">
    <source>
        <dbReference type="ARBA" id="ARBA00023125"/>
    </source>
</evidence>
<dbReference type="InterPro" id="IPR050639">
    <property type="entry name" value="SSR_resolvase"/>
</dbReference>
<comment type="caution">
    <text evidence="6">The sequence shown here is derived from an EMBL/GenBank/DDBJ whole genome shotgun (WGS) entry which is preliminary data.</text>
</comment>
<keyword evidence="7" id="KW-1185">Reference proteome</keyword>
<dbReference type="InterPro" id="IPR006118">
    <property type="entry name" value="Recombinase_CS"/>
</dbReference>
<dbReference type="Gene3D" id="3.40.50.1390">
    <property type="entry name" value="Resolvase, N-terminal catalytic domain"/>
    <property type="match status" value="1"/>
</dbReference>
<evidence type="ECO:0000256" key="3">
    <source>
        <dbReference type="ARBA" id="ARBA00023172"/>
    </source>
</evidence>
<keyword evidence="1" id="KW-0229">DNA integration</keyword>
<dbReference type="PROSITE" id="PS00398">
    <property type="entry name" value="RECOMBINASES_2"/>
    <property type="match status" value="1"/>
</dbReference>
<dbReference type="PROSITE" id="PS51736">
    <property type="entry name" value="RECOMBINASES_3"/>
    <property type="match status" value="1"/>
</dbReference>
<dbReference type="Proteomes" id="UP001596353">
    <property type="component" value="Unassembled WGS sequence"/>
</dbReference>
<feature type="domain" description="Resolvase/invertase-type recombinase catalytic" evidence="5">
    <location>
        <begin position="2"/>
        <end position="135"/>
    </location>
</feature>
<name>A0ABW2BAN9_9RHOB</name>
<gene>
    <name evidence="6" type="ORF">ACFQFQ_29595</name>
</gene>
<dbReference type="SUPFAM" id="SSF53041">
    <property type="entry name" value="Resolvase-like"/>
    <property type="match status" value="1"/>
</dbReference>
<proteinExistence type="predicted"/>
<keyword evidence="2" id="KW-0238">DNA-binding</keyword>